<sequence>MTTNEIRSSQIGTVVQAGTITGSVTIQEAARYGPPPPRELPSPPAVWVDRTAELEEVLRVAGCPPRGGGHRIVALSGPPGIGKTALLARALVGLHDRFPGGQLYVDLRGHQAEGPRPLTDTLAQLVGAVWAGPVPAAPEQLAGWWRSATAAREPLCLLIDNAVAAEAVQDLLPGGSGHLVVATSREPLAELAGDGASLHRLGPLPPEAAHAYLTTCVGEERLRADPALTDLLLQRTGGLPRALWLLVAQFARDPDRPLASIAARSPRLAPHPRPDALGVAMAPDLDTAYAELPPDAAHIYQRLAQVPAADLDVSLAAAVSDVPAATATRALDLLNRAHLLEEAGERPPRGTVYRWPSTAVREHARHTAESRDELEALRRALGWAVTATGTADALITPSHSLPAPLTDYRPKQPAVLTDKHLAMDWLKDQAQNLLTLIRAAHAVQEHDSTWRLAYALWPWWRSESQFALWLEIHQLALEAVRHCNEPEAELRLLNTYGVGQRGARKLHHAIGTFNRVLEMARRLKNRSMEAQALHELGSTYQESELPDKALVLLEKAREIRTESGYRRGVALTDIVRAQALVSLRTYGHAAALLAGARTALLAEGDIHDAARALAWSGQVSTRTGDLCAAERALITARAEFEAAAAPRWVARTTEWLGETALERGDNAAARGHFTEAHTLYLPLSTHDASRLRQRLDGLA</sequence>
<evidence type="ECO:0000259" key="1">
    <source>
        <dbReference type="SMART" id="SM00382"/>
    </source>
</evidence>
<organism evidence="2 3">
    <name type="scientific">Streptomyces alboflavus</name>
    <dbReference type="NCBI Taxonomy" id="67267"/>
    <lineage>
        <taxon>Bacteria</taxon>
        <taxon>Bacillati</taxon>
        <taxon>Actinomycetota</taxon>
        <taxon>Actinomycetes</taxon>
        <taxon>Kitasatosporales</taxon>
        <taxon>Streptomycetaceae</taxon>
        <taxon>Streptomyces</taxon>
    </lineage>
</organism>
<dbReference type="SMART" id="SM00382">
    <property type="entry name" value="AAA"/>
    <property type="match status" value="1"/>
</dbReference>
<gene>
    <name evidence="2" type="ORF">SMD44_p10125</name>
</gene>
<evidence type="ECO:0000313" key="2">
    <source>
        <dbReference type="EMBL" id="ATM24624.1"/>
    </source>
</evidence>
<accession>A0A291W3Q6</accession>
<dbReference type="SUPFAM" id="SSF48452">
    <property type="entry name" value="TPR-like"/>
    <property type="match status" value="1"/>
</dbReference>
<dbReference type="AlphaFoldDB" id="A0A291W3Q6"/>
<dbReference type="Proteomes" id="UP000195880">
    <property type="component" value="Plasmid pMDJK44.1"/>
</dbReference>
<dbReference type="InterPro" id="IPR027417">
    <property type="entry name" value="P-loop_NTPase"/>
</dbReference>
<dbReference type="PANTHER" id="PTHR47691">
    <property type="entry name" value="REGULATOR-RELATED"/>
    <property type="match status" value="1"/>
</dbReference>
<keyword evidence="2" id="KW-0614">Plasmid</keyword>
<dbReference type="PANTHER" id="PTHR47691:SF3">
    <property type="entry name" value="HTH-TYPE TRANSCRIPTIONAL REGULATOR RV0890C-RELATED"/>
    <property type="match status" value="1"/>
</dbReference>
<dbReference type="InterPro" id="IPR003593">
    <property type="entry name" value="AAA+_ATPase"/>
</dbReference>
<protein>
    <submittedName>
        <fullName evidence="2">Regulator protein</fullName>
    </submittedName>
</protein>
<dbReference type="Gene3D" id="3.40.50.300">
    <property type="entry name" value="P-loop containing nucleotide triphosphate hydrolases"/>
    <property type="match status" value="1"/>
</dbReference>
<feature type="domain" description="AAA+ ATPase" evidence="1">
    <location>
        <begin position="69"/>
        <end position="207"/>
    </location>
</feature>
<dbReference type="InterPro" id="IPR011990">
    <property type="entry name" value="TPR-like_helical_dom_sf"/>
</dbReference>
<evidence type="ECO:0000313" key="3">
    <source>
        <dbReference type="Proteomes" id="UP000195880"/>
    </source>
</evidence>
<dbReference type="OrthoDB" id="3311584at2"/>
<dbReference type="KEGG" id="salf:SMD44_p10125"/>
<reference evidence="2 3" key="1">
    <citation type="submission" date="2017-10" db="EMBL/GenBank/DDBJ databases">
        <title>Streptomyces alboflavus Genome sequencing and assembly.</title>
        <authorList>
            <person name="Wang Y."/>
            <person name="Du B."/>
            <person name="Ding Y."/>
            <person name="Liu H."/>
            <person name="Hou Q."/>
            <person name="Liu K."/>
            <person name="Wang C."/>
            <person name="Yao L."/>
        </authorList>
    </citation>
    <scope>NUCLEOTIDE SEQUENCE [LARGE SCALE GENOMIC DNA]</scope>
    <source>
        <strain evidence="2 3">MDJK44</strain>
        <plasmid evidence="3">Plasmid pmdjk44.1</plasmid>
    </source>
</reference>
<keyword evidence="3" id="KW-1185">Reference proteome</keyword>
<dbReference type="EMBL" id="CP023976">
    <property type="protein sequence ID" value="ATM24624.1"/>
    <property type="molecule type" value="Genomic_DNA"/>
</dbReference>
<dbReference type="Gene3D" id="1.25.40.10">
    <property type="entry name" value="Tetratricopeptide repeat domain"/>
    <property type="match status" value="2"/>
</dbReference>
<name>A0A291W3Q6_9ACTN</name>
<dbReference type="SUPFAM" id="SSF52540">
    <property type="entry name" value="P-loop containing nucleoside triphosphate hydrolases"/>
    <property type="match status" value="1"/>
</dbReference>
<proteinExistence type="predicted"/>
<dbReference type="RefSeq" id="WP_100112453.1">
    <property type="nucleotide sequence ID" value="NZ_CP023976.1"/>
</dbReference>
<geneLocation type="plasmid" evidence="3">
    <name>pmdjk44.1</name>
</geneLocation>